<dbReference type="GO" id="GO:0005975">
    <property type="term" value="P:carbohydrate metabolic process"/>
    <property type="evidence" value="ECO:0007669"/>
    <property type="project" value="InterPro"/>
</dbReference>
<reference evidence="7" key="1">
    <citation type="submission" date="2021-01" db="EMBL/GenBank/DDBJ databases">
        <authorList>
            <person name="Corre E."/>
            <person name="Pelletier E."/>
            <person name="Niang G."/>
            <person name="Scheremetjew M."/>
            <person name="Finn R."/>
            <person name="Kale V."/>
            <person name="Holt S."/>
            <person name="Cochrane G."/>
            <person name="Meng A."/>
            <person name="Brown T."/>
            <person name="Cohen L."/>
        </authorList>
    </citation>
    <scope>NUCLEOTIDE SEQUENCE</scope>
    <source>
        <strain evidence="7">CCMP 769</strain>
    </source>
</reference>
<evidence type="ECO:0000256" key="1">
    <source>
        <dbReference type="ARBA" id="ARBA00001946"/>
    </source>
</evidence>
<evidence type="ECO:0000256" key="3">
    <source>
        <dbReference type="ARBA" id="ARBA00022553"/>
    </source>
</evidence>
<dbReference type="InterPro" id="IPR050060">
    <property type="entry name" value="Phosphoglucosamine_mutase"/>
</dbReference>
<dbReference type="CDD" id="cd03089">
    <property type="entry name" value="PMM_PGM"/>
    <property type="match status" value="1"/>
</dbReference>
<evidence type="ECO:0008006" key="8">
    <source>
        <dbReference type="Google" id="ProtNLM"/>
    </source>
</evidence>
<dbReference type="FunFam" id="3.40.120.10:FF:000010">
    <property type="entry name" value="phosphomannomutase/phosphoglucomutase isoform X1"/>
    <property type="match status" value="1"/>
</dbReference>
<dbReference type="PANTHER" id="PTHR42946:SF1">
    <property type="entry name" value="PHOSPHOGLUCOMUTASE (ALPHA-D-GLUCOSE-1,6-BISPHOSPHATE-DEPENDENT)"/>
    <property type="match status" value="1"/>
</dbReference>
<feature type="domain" description="Alpha-D-phosphohexomutase alpha/beta/alpha" evidence="6">
    <location>
        <begin position="370"/>
        <end position="465"/>
    </location>
</feature>
<dbReference type="Pfam" id="PF02880">
    <property type="entry name" value="PGM_PMM_III"/>
    <property type="match status" value="1"/>
</dbReference>
<dbReference type="InterPro" id="IPR005846">
    <property type="entry name" value="A-D-PHexomutase_a/b/a-III"/>
</dbReference>
<name>A0A7S2ZXM3_9RHOD</name>
<comment type="cofactor">
    <cofactor evidence="1">
        <name>Mg(2+)</name>
        <dbReference type="ChEBI" id="CHEBI:18420"/>
    </cofactor>
</comment>
<dbReference type="InterPro" id="IPR005841">
    <property type="entry name" value="Alpha-D-phosphohexomutase_SF"/>
</dbReference>
<evidence type="ECO:0000259" key="4">
    <source>
        <dbReference type="Pfam" id="PF02878"/>
    </source>
</evidence>
<dbReference type="PRINTS" id="PR00509">
    <property type="entry name" value="PGMPMM"/>
</dbReference>
<dbReference type="PANTHER" id="PTHR42946">
    <property type="entry name" value="PHOSPHOHEXOSE MUTASE"/>
    <property type="match status" value="1"/>
</dbReference>
<evidence type="ECO:0000313" key="7">
    <source>
        <dbReference type="EMBL" id="CAE0054854.1"/>
    </source>
</evidence>
<comment type="similarity">
    <text evidence="2">Belongs to the phosphohexose mutase family.</text>
</comment>
<sequence>MEGLGFVVGVSRVVENRPARVIRGPRPDSGAQLHALARRCRPVMKVSSVERDRAKSSVVEAFIKVQNGSDVRGVAMDTFPEEPVTLKREYVAEIASSFARWVATVKGKDIRDVRISLGRDSRLSGPELLQISAEAISSTGASATDFELATTPAMFMSTILGEVPFDGAIMLTASHLPQNRNGLKFFTSQGGTGKADVKAILLDAADAMDARGGEPIPHSEANIEKQDFMATYSEHLVNIIRRECDDPEDYDRPLAGTKILVDAGNGAGGFFVHRVLNELGADTTGSQFLDPDGSFPNHVPNPEDKIAMKMTSEAVIKNAADLGVVFDTDVDRSGVVDAQGNEVNKNRYVCAFLSGDSGSSQLNTAPLLPYRLIAVVASIVLQEHQGTTIVTDSVTSNGLSAFIESKGGVHFRFKRGYKNVIDQGIELNIKGQDSQLSIETSGHGAMKENYMLDDGAYLAVKIIIELVRIKRRNKEQGVEVLYEGLGEPKEAVEYRIKFKSADFDFKSYGSKLLADLAEFGKGVSEWELEKVNYEGFRFSVAEEGGKAGWFLLRQSLHDPLLPLNVESEVEGGVQAIVSTLKPFLERYSELDLSVLPDA</sequence>
<evidence type="ECO:0000259" key="6">
    <source>
        <dbReference type="Pfam" id="PF02880"/>
    </source>
</evidence>
<dbReference type="Pfam" id="PF02878">
    <property type="entry name" value="PGM_PMM_I"/>
    <property type="match status" value="1"/>
</dbReference>
<dbReference type="SUPFAM" id="SSF53738">
    <property type="entry name" value="Phosphoglucomutase, first 3 domains"/>
    <property type="match status" value="3"/>
</dbReference>
<dbReference type="AlphaFoldDB" id="A0A7S2ZXM3"/>
<evidence type="ECO:0000259" key="5">
    <source>
        <dbReference type="Pfam" id="PF02879"/>
    </source>
</evidence>
<feature type="domain" description="Alpha-D-phosphohexomutase alpha/beta/alpha" evidence="5">
    <location>
        <begin position="255"/>
        <end position="340"/>
    </location>
</feature>
<protein>
    <recommendedName>
        <fullName evidence="8">Phosphomannomutase/phosphoglucomutase</fullName>
    </recommendedName>
</protein>
<dbReference type="InterPro" id="IPR016055">
    <property type="entry name" value="A-D-PHexomutase_a/b/a-I/II/III"/>
</dbReference>
<dbReference type="Pfam" id="PF02879">
    <property type="entry name" value="PGM_PMM_II"/>
    <property type="match status" value="1"/>
</dbReference>
<dbReference type="GO" id="GO:0004615">
    <property type="term" value="F:phosphomannomutase activity"/>
    <property type="evidence" value="ECO:0007669"/>
    <property type="project" value="TreeGrafter"/>
</dbReference>
<keyword evidence="3" id="KW-0597">Phosphoprotein</keyword>
<feature type="domain" description="Alpha-D-phosphohexomutase alpha/beta/alpha" evidence="4">
    <location>
        <begin position="68"/>
        <end position="203"/>
    </location>
</feature>
<dbReference type="InterPro" id="IPR005845">
    <property type="entry name" value="A-D-PHexomutase_a/b/a-II"/>
</dbReference>
<gene>
    <name evidence="7" type="ORF">RMAR00112_LOCUS22883</name>
</gene>
<proteinExistence type="inferred from homology"/>
<dbReference type="EMBL" id="HBHW01029520">
    <property type="protein sequence ID" value="CAE0054854.1"/>
    <property type="molecule type" value="Transcribed_RNA"/>
</dbReference>
<organism evidence="7">
    <name type="scientific">Rhodosorus marinus</name>
    <dbReference type="NCBI Taxonomy" id="101924"/>
    <lineage>
        <taxon>Eukaryota</taxon>
        <taxon>Rhodophyta</taxon>
        <taxon>Stylonematophyceae</taxon>
        <taxon>Stylonematales</taxon>
        <taxon>Stylonemataceae</taxon>
        <taxon>Rhodosorus</taxon>
    </lineage>
</organism>
<dbReference type="Gene3D" id="3.40.120.10">
    <property type="entry name" value="Alpha-D-Glucose-1,6-Bisphosphate, subunit A, domain 3"/>
    <property type="match status" value="3"/>
</dbReference>
<evidence type="ECO:0000256" key="2">
    <source>
        <dbReference type="ARBA" id="ARBA00010231"/>
    </source>
</evidence>
<accession>A0A7S2ZXM3</accession>
<dbReference type="InterPro" id="IPR005844">
    <property type="entry name" value="A-D-PHexomutase_a/b/a-I"/>
</dbReference>